<organism evidence="2 3">
    <name type="scientific">Mycolicibacterium parafortuitum</name>
    <name type="common">Mycobacterium parafortuitum</name>
    <dbReference type="NCBI Taxonomy" id="39692"/>
    <lineage>
        <taxon>Bacteria</taxon>
        <taxon>Bacillati</taxon>
        <taxon>Actinomycetota</taxon>
        <taxon>Actinomycetes</taxon>
        <taxon>Mycobacteriales</taxon>
        <taxon>Mycobacteriaceae</taxon>
        <taxon>Mycolicibacterium</taxon>
    </lineage>
</organism>
<dbReference type="AlphaFoldDB" id="A0A7I7UA20"/>
<evidence type="ECO:0000256" key="1">
    <source>
        <dbReference type="SAM" id="MobiDB-lite"/>
    </source>
</evidence>
<accession>A0A7I7UA20</accession>
<gene>
    <name evidence="2" type="ORF">MPRF_47400</name>
</gene>
<evidence type="ECO:0000313" key="3">
    <source>
        <dbReference type="Proteomes" id="UP000466554"/>
    </source>
</evidence>
<sequence length="202" mass="21587">MDVAKVLKDAWQAVEDSGVPKEMQEIAFNRAVDLYGYAPSVAQPPITAPSPDVASNGSGNTTGSGASTGTIKSESAFYESMCKATGISEDALLRLIDIHEGAPRIALKASQLPNAAAKAQKVVSLLIILARHYYNDENEVALSYCLAECKRLSCLNDNFKRDVGRIDDLLLTGTGTDTKAKVREPLVKSAKESLKKLGVSVE</sequence>
<dbReference type="Proteomes" id="UP000466554">
    <property type="component" value="Chromosome"/>
</dbReference>
<name>A0A7I7UA20_MYCPF</name>
<feature type="compositionally biased region" description="Low complexity" evidence="1">
    <location>
        <begin position="54"/>
        <end position="67"/>
    </location>
</feature>
<evidence type="ECO:0000313" key="2">
    <source>
        <dbReference type="EMBL" id="BBY77841.1"/>
    </source>
</evidence>
<dbReference type="EMBL" id="AP022598">
    <property type="protein sequence ID" value="BBY77841.1"/>
    <property type="molecule type" value="Genomic_DNA"/>
</dbReference>
<feature type="region of interest" description="Disordered" evidence="1">
    <location>
        <begin position="46"/>
        <end position="67"/>
    </location>
</feature>
<protein>
    <submittedName>
        <fullName evidence="2">Uncharacterized protein</fullName>
    </submittedName>
</protein>
<proteinExistence type="predicted"/>
<reference evidence="2 3" key="1">
    <citation type="journal article" date="2019" name="Emerg. Microbes Infect.">
        <title>Comprehensive subspecies identification of 175 nontuberculous mycobacteria species based on 7547 genomic profiles.</title>
        <authorList>
            <person name="Matsumoto Y."/>
            <person name="Kinjo T."/>
            <person name="Motooka D."/>
            <person name="Nabeya D."/>
            <person name="Jung N."/>
            <person name="Uechi K."/>
            <person name="Horii T."/>
            <person name="Iida T."/>
            <person name="Fujita J."/>
            <person name="Nakamura S."/>
        </authorList>
    </citation>
    <scope>NUCLEOTIDE SEQUENCE [LARGE SCALE GENOMIC DNA]</scope>
    <source>
        <strain evidence="2 3">JCM 6367</strain>
    </source>
</reference>